<accession>A0A450YEN8</accession>
<gene>
    <name evidence="1" type="ORF">BECKTC1821E_GA0114239_100616</name>
    <name evidence="2" type="ORF">BECKTC1821F_GA0114240_100816</name>
</gene>
<evidence type="ECO:0000313" key="2">
    <source>
        <dbReference type="EMBL" id="VFK55879.1"/>
    </source>
</evidence>
<sequence>MLLREESRFGLTAHNLDRNVVGKLNRVIRVAVNYFGKPACSRLGQFDKLNQWIRGRIRAITTSPLPGKFQIKCRRNFSNREISICNHNDTSDFQKFGFFGSGYAGLGIPGFFSTGHRFSFKKYTVSNSVRKTQ</sequence>
<evidence type="ECO:0000313" key="1">
    <source>
        <dbReference type="EMBL" id="VFK39989.1"/>
    </source>
</evidence>
<reference evidence="1" key="1">
    <citation type="submission" date="2019-02" db="EMBL/GenBank/DDBJ databases">
        <authorList>
            <person name="Gruber-Vodicka R. H."/>
            <person name="Seah K. B. B."/>
        </authorList>
    </citation>
    <scope>NUCLEOTIDE SEQUENCE</scope>
    <source>
        <strain evidence="1">BECK_BZ125</strain>
        <strain evidence="2">BECK_BZ126</strain>
    </source>
</reference>
<name>A0A450YEN8_9GAMM</name>
<proteinExistence type="predicted"/>
<organism evidence="1">
    <name type="scientific">Candidatus Kentrum sp. TC</name>
    <dbReference type="NCBI Taxonomy" id="2126339"/>
    <lineage>
        <taxon>Bacteria</taxon>
        <taxon>Pseudomonadati</taxon>
        <taxon>Pseudomonadota</taxon>
        <taxon>Gammaproteobacteria</taxon>
        <taxon>Candidatus Kentrum</taxon>
    </lineage>
</organism>
<dbReference type="AlphaFoldDB" id="A0A450YEN8"/>
<dbReference type="EMBL" id="CAADFW010000008">
    <property type="protein sequence ID" value="VFK55879.1"/>
    <property type="molecule type" value="Genomic_DNA"/>
</dbReference>
<dbReference type="EMBL" id="CAADFT010000006">
    <property type="protein sequence ID" value="VFK39989.1"/>
    <property type="molecule type" value="Genomic_DNA"/>
</dbReference>
<protein>
    <submittedName>
        <fullName evidence="1">Uncharacterized protein</fullName>
    </submittedName>
</protein>